<accession>A0A3P6QXK7</accession>
<gene>
    <name evidence="1" type="ORF">CGOC_LOCUS2746</name>
</gene>
<protein>
    <submittedName>
        <fullName evidence="1">Uncharacterized protein</fullName>
    </submittedName>
</protein>
<dbReference type="AlphaFoldDB" id="A0A3P6QXK7"/>
<dbReference type="SUPFAM" id="SSF54001">
    <property type="entry name" value="Cysteine proteinases"/>
    <property type="match status" value="1"/>
</dbReference>
<name>A0A3P6QXK7_CYLGO</name>
<sequence>MAFPVPEEFLHYAEGFQNRIVYWHVVRLIGWGQEDDGSHYWIASYGRLLYICAKASTLLPHS</sequence>
<organism evidence="1 2">
    <name type="scientific">Cylicostephanus goldi</name>
    <name type="common">Nematode worm</name>
    <dbReference type="NCBI Taxonomy" id="71465"/>
    <lineage>
        <taxon>Eukaryota</taxon>
        <taxon>Metazoa</taxon>
        <taxon>Ecdysozoa</taxon>
        <taxon>Nematoda</taxon>
        <taxon>Chromadorea</taxon>
        <taxon>Rhabditida</taxon>
        <taxon>Rhabditina</taxon>
        <taxon>Rhabditomorpha</taxon>
        <taxon>Strongyloidea</taxon>
        <taxon>Strongylidae</taxon>
        <taxon>Cylicostephanus</taxon>
    </lineage>
</organism>
<dbReference type="OrthoDB" id="640249at2759"/>
<evidence type="ECO:0000313" key="2">
    <source>
        <dbReference type="Proteomes" id="UP000271889"/>
    </source>
</evidence>
<keyword evidence="2" id="KW-1185">Reference proteome</keyword>
<dbReference type="InterPro" id="IPR038765">
    <property type="entry name" value="Papain-like_cys_pep_sf"/>
</dbReference>
<dbReference type="EMBL" id="UYRV01006448">
    <property type="protein sequence ID" value="VDK53669.1"/>
    <property type="molecule type" value="Genomic_DNA"/>
</dbReference>
<dbReference type="Proteomes" id="UP000271889">
    <property type="component" value="Unassembled WGS sequence"/>
</dbReference>
<reference evidence="1 2" key="1">
    <citation type="submission" date="2018-11" db="EMBL/GenBank/DDBJ databases">
        <authorList>
            <consortium name="Pathogen Informatics"/>
        </authorList>
    </citation>
    <scope>NUCLEOTIDE SEQUENCE [LARGE SCALE GENOMIC DNA]</scope>
</reference>
<evidence type="ECO:0000313" key="1">
    <source>
        <dbReference type="EMBL" id="VDK53669.1"/>
    </source>
</evidence>
<proteinExistence type="predicted"/>